<dbReference type="Proteomes" id="UP000316476">
    <property type="component" value="Unassembled WGS sequence"/>
</dbReference>
<organism evidence="5 6">
    <name type="scientific">Crateriforma conspicua</name>
    <dbReference type="NCBI Taxonomy" id="2527996"/>
    <lineage>
        <taxon>Bacteria</taxon>
        <taxon>Pseudomonadati</taxon>
        <taxon>Planctomycetota</taxon>
        <taxon>Planctomycetia</taxon>
        <taxon>Planctomycetales</taxon>
        <taxon>Planctomycetaceae</taxon>
        <taxon>Crateriforma</taxon>
    </lineage>
</organism>
<evidence type="ECO:0000259" key="4">
    <source>
        <dbReference type="Pfam" id="PF00884"/>
    </source>
</evidence>
<dbReference type="InterPro" id="IPR050738">
    <property type="entry name" value="Sulfatase"/>
</dbReference>
<dbReference type="PANTHER" id="PTHR42693:SF53">
    <property type="entry name" value="ENDO-4-O-SULFATASE"/>
    <property type="match status" value="1"/>
</dbReference>
<gene>
    <name evidence="5" type="primary">atsA_50</name>
    <name evidence="5" type="ORF">V7x_23020</name>
</gene>
<name>A0A5C6FWB8_9PLAN</name>
<dbReference type="PANTHER" id="PTHR42693">
    <property type="entry name" value="ARYLSULFATASE FAMILY MEMBER"/>
    <property type="match status" value="1"/>
</dbReference>
<dbReference type="OrthoDB" id="9783154at2"/>
<protein>
    <submittedName>
        <fullName evidence="5">Arylsulfatase</fullName>
        <ecNumber evidence="5">3.1.6.1</ecNumber>
    </submittedName>
</protein>
<dbReference type="EMBL" id="SJPZ01000001">
    <property type="protein sequence ID" value="TWU66731.1"/>
    <property type="molecule type" value="Genomic_DNA"/>
</dbReference>
<comment type="caution">
    <text evidence="5">The sequence shown here is derived from an EMBL/GenBank/DDBJ whole genome shotgun (WGS) entry which is preliminary data.</text>
</comment>
<dbReference type="RefSeq" id="WP_146413299.1">
    <property type="nucleotide sequence ID" value="NZ_SJPZ01000001.1"/>
</dbReference>
<dbReference type="InterPro" id="IPR000917">
    <property type="entry name" value="Sulfatase_N"/>
</dbReference>
<feature type="compositionally biased region" description="Low complexity" evidence="3">
    <location>
        <begin position="455"/>
        <end position="464"/>
    </location>
</feature>
<keyword evidence="2 5" id="KW-0378">Hydrolase</keyword>
<feature type="region of interest" description="Disordered" evidence="3">
    <location>
        <begin position="433"/>
        <end position="464"/>
    </location>
</feature>
<dbReference type="SUPFAM" id="SSF53649">
    <property type="entry name" value="Alkaline phosphatase-like"/>
    <property type="match status" value="1"/>
</dbReference>
<evidence type="ECO:0000313" key="6">
    <source>
        <dbReference type="Proteomes" id="UP000316476"/>
    </source>
</evidence>
<evidence type="ECO:0000256" key="3">
    <source>
        <dbReference type="SAM" id="MobiDB-lite"/>
    </source>
</evidence>
<dbReference type="Gene3D" id="3.40.720.10">
    <property type="entry name" value="Alkaline Phosphatase, subunit A"/>
    <property type="match status" value="1"/>
</dbReference>
<evidence type="ECO:0000313" key="5">
    <source>
        <dbReference type="EMBL" id="TWU66731.1"/>
    </source>
</evidence>
<dbReference type="EC" id="3.1.6.1" evidence="5"/>
<accession>A0A5C6FWB8</accession>
<sequence>MRSVIFTALVCAALSPLRADERPNVLVILCDDIGAHELSLYGHPEHQTPVLDDLGRTGLWFTTGYSTPICHTTRFEIMTGQYAHHNGVYHFPNRPGGPPANTGPDDIGSHLTFGKLFQQAGYATAHAGKWQLSGEHPTLIHECGFDEYCMWAYTHNLPEGVTHDGAWEGKPGSKTCRYWHPSVVQNGEYLDTDDDSYGPDIYSDFILDFIGRHPDDPFFVYYPMALTHGQFFTTPDTTETIKDRFQHSPRKNWQANVQYTDKIIGKLIDGLESMGRRENTLVIFVGDNGSSGNGKAKTTEMGCRVPFIVNSPNLVKPSGECRELVDLSDIVPTICEVASIELPEDHIIDGVSFASYLQGDMTPLRDWIYAPLGGKRVVRTKRYLLENNSPTNFGQLYDCGESRDGSGYVDITEDESAEAKQARQMMLDILADKPVPNVAQKKPAAAKNKGKKAKSTSSVKAAAK</sequence>
<feature type="compositionally biased region" description="Low complexity" evidence="3">
    <location>
        <begin position="433"/>
        <end position="447"/>
    </location>
</feature>
<dbReference type="GO" id="GO:0004065">
    <property type="term" value="F:arylsulfatase activity"/>
    <property type="evidence" value="ECO:0007669"/>
    <property type="project" value="UniProtKB-EC"/>
</dbReference>
<dbReference type="InterPro" id="IPR017850">
    <property type="entry name" value="Alkaline_phosphatase_core_sf"/>
</dbReference>
<evidence type="ECO:0000256" key="2">
    <source>
        <dbReference type="ARBA" id="ARBA00022801"/>
    </source>
</evidence>
<feature type="domain" description="Sulfatase N-terminal" evidence="4">
    <location>
        <begin position="23"/>
        <end position="339"/>
    </location>
</feature>
<evidence type="ECO:0000256" key="1">
    <source>
        <dbReference type="ARBA" id="ARBA00008779"/>
    </source>
</evidence>
<dbReference type="Pfam" id="PF00884">
    <property type="entry name" value="Sulfatase"/>
    <property type="match status" value="1"/>
</dbReference>
<reference evidence="5 6" key="1">
    <citation type="submission" date="2019-02" db="EMBL/GenBank/DDBJ databases">
        <title>Deep-cultivation of Planctomycetes and their phenomic and genomic characterization uncovers novel biology.</title>
        <authorList>
            <person name="Wiegand S."/>
            <person name="Jogler M."/>
            <person name="Boedeker C."/>
            <person name="Pinto D."/>
            <person name="Vollmers J."/>
            <person name="Rivas-Marin E."/>
            <person name="Kohn T."/>
            <person name="Peeters S.H."/>
            <person name="Heuer A."/>
            <person name="Rast P."/>
            <person name="Oberbeckmann S."/>
            <person name="Bunk B."/>
            <person name="Jeske O."/>
            <person name="Meyerdierks A."/>
            <person name="Storesund J.E."/>
            <person name="Kallscheuer N."/>
            <person name="Luecker S."/>
            <person name="Lage O.M."/>
            <person name="Pohl T."/>
            <person name="Merkel B.J."/>
            <person name="Hornburger P."/>
            <person name="Mueller R.-W."/>
            <person name="Bruemmer F."/>
            <person name="Labrenz M."/>
            <person name="Spormann A.M."/>
            <person name="Op Den Camp H."/>
            <person name="Overmann J."/>
            <person name="Amann R."/>
            <person name="Jetten M.S.M."/>
            <person name="Mascher T."/>
            <person name="Medema M.H."/>
            <person name="Devos D.P."/>
            <person name="Kaster A.-K."/>
            <person name="Ovreas L."/>
            <person name="Rohde M."/>
            <person name="Galperin M.Y."/>
            <person name="Jogler C."/>
        </authorList>
    </citation>
    <scope>NUCLEOTIDE SEQUENCE [LARGE SCALE GENOMIC DNA]</scope>
    <source>
        <strain evidence="5 6">V7</strain>
    </source>
</reference>
<comment type="similarity">
    <text evidence="1">Belongs to the sulfatase family.</text>
</comment>
<dbReference type="AlphaFoldDB" id="A0A5C6FWB8"/>
<proteinExistence type="inferred from homology"/>